<keyword evidence="3" id="KW-1185">Reference proteome</keyword>
<reference evidence="2 3" key="1">
    <citation type="submission" date="2020-07" db="EMBL/GenBank/DDBJ databases">
        <title>Sequencing the genomes of 1000 actinobacteria strains.</title>
        <authorList>
            <person name="Klenk H.-P."/>
        </authorList>
    </citation>
    <scope>NUCLEOTIDE SEQUENCE [LARGE SCALE GENOMIC DNA]</scope>
    <source>
        <strain evidence="2 3">DSM 19082</strain>
    </source>
</reference>
<comment type="caution">
    <text evidence="2">The sequence shown here is derived from an EMBL/GenBank/DDBJ whole genome shotgun (WGS) entry which is preliminary data.</text>
</comment>
<dbReference type="InterPro" id="IPR050765">
    <property type="entry name" value="Riboflavin_Biosynth_HTPR"/>
</dbReference>
<dbReference type="Proteomes" id="UP000582231">
    <property type="component" value="Unassembled WGS sequence"/>
</dbReference>
<evidence type="ECO:0000313" key="3">
    <source>
        <dbReference type="Proteomes" id="UP000582231"/>
    </source>
</evidence>
<feature type="domain" description="Bacterial bifunctional deaminase-reductase C-terminal" evidence="1">
    <location>
        <begin position="7"/>
        <end position="153"/>
    </location>
</feature>
<organism evidence="2 3">
    <name type="scientific">Nocardioides kongjuensis</name>
    <dbReference type="NCBI Taxonomy" id="349522"/>
    <lineage>
        <taxon>Bacteria</taxon>
        <taxon>Bacillati</taxon>
        <taxon>Actinomycetota</taxon>
        <taxon>Actinomycetes</taxon>
        <taxon>Propionibacteriales</taxon>
        <taxon>Nocardioidaceae</taxon>
        <taxon>Nocardioides</taxon>
    </lineage>
</organism>
<evidence type="ECO:0000313" key="2">
    <source>
        <dbReference type="EMBL" id="NYD31378.1"/>
    </source>
</evidence>
<dbReference type="Gene3D" id="3.40.430.10">
    <property type="entry name" value="Dihydrofolate Reductase, subunit A"/>
    <property type="match status" value="1"/>
</dbReference>
<proteinExistence type="predicted"/>
<name>A0A852RL72_9ACTN</name>
<dbReference type="GO" id="GO:0008703">
    <property type="term" value="F:5-amino-6-(5-phosphoribosylamino)uracil reductase activity"/>
    <property type="evidence" value="ECO:0007669"/>
    <property type="project" value="InterPro"/>
</dbReference>
<dbReference type="InterPro" id="IPR002734">
    <property type="entry name" value="RibDG_C"/>
</dbReference>
<protein>
    <submittedName>
        <fullName evidence="2">Dihydrofolate reductase</fullName>
    </submittedName>
</protein>
<dbReference type="SUPFAM" id="SSF53597">
    <property type="entry name" value="Dihydrofolate reductase-like"/>
    <property type="match status" value="1"/>
</dbReference>
<dbReference type="EMBL" id="JACCBF010000001">
    <property type="protein sequence ID" value="NYD31378.1"/>
    <property type="molecule type" value="Genomic_DNA"/>
</dbReference>
<dbReference type="Pfam" id="PF01872">
    <property type="entry name" value="RibD_C"/>
    <property type="match status" value="1"/>
</dbReference>
<evidence type="ECO:0000259" key="1">
    <source>
        <dbReference type="Pfam" id="PF01872"/>
    </source>
</evidence>
<dbReference type="PANTHER" id="PTHR38011:SF11">
    <property type="entry name" value="2,5-DIAMINO-6-RIBOSYLAMINO-4(3H)-PYRIMIDINONE 5'-PHOSPHATE REDUCTASE"/>
    <property type="match status" value="1"/>
</dbReference>
<accession>A0A852RL72</accession>
<dbReference type="RefSeq" id="WP_179727518.1">
    <property type="nucleotide sequence ID" value="NZ_BAABEF010000001.1"/>
</dbReference>
<sequence>MSTVYYTATTLDGFLADPDDSLAWLMRQDLDESGPQNYGAFIATVGALVMGSTTYEWVLAHLAGSGEPWSYSQPTWVMTTRELPVPEGADVRFAKGAVTDVYDDLRAAAGERDVWVVGGGDLAGQFADAGLLDTVIVSIAPVVLGAGRPLLPRRLDLELEETARNGAFVTARYTLAGPLLEDRPTVGG</sequence>
<gene>
    <name evidence="2" type="ORF">BJ958_002924</name>
</gene>
<dbReference type="GO" id="GO:0009231">
    <property type="term" value="P:riboflavin biosynthetic process"/>
    <property type="evidence" value="ECO:0007669"/>
    <property type="project" value="InterPro"/>
</dbReference>
<dbReference type="AlphaFoldDB" id="A0A852RL72"/>
<dbReference type="PANTHER" id="PTHR38011">
    <property type="entry name" value="DIHYDROFOLATE REDUCTASE FAMILY PROTEIN (AFU_ORTHOLOGUE AFUA_8G06820)"/>
    <property type="match status" value="1"/>
</dbReference>
<dbReference type="InterPro" id="IPR024072">
    <property type="entry name" value="DHFR-like_dom_sf"/>
</dbReference>